<reference evidence="2" key="1">
    <citation type="submission" date="2023-03" db="EMBL/GenBank/DDBJ databases">
        <title>Massive genome expansion in bonnet fungi (Mycena s.s.) driven by repeated elements and novel gene families across ecological guilds.</title>
        <authorList>
            <consortium name="Lawrence Berkeley National Laboratory"/>
            <person name="Harder C.B."/>
            <person name="Miyauchi S."/>
            <person name="Viragh M."/>
            <person name="Kuo A."/>
            <person name="Thoen E."/>
            <person name="Andreopoulos B."/>
            <person name="Lu D."/>
            <person name="Skrede I."/>
            <person name="Drula E."/>
            <person name="Henrissat B."/>
            <person name="Morin E."/>
            <person name="Kohler A."/>
            <person name="Barry K."/>
            <person name="LaButti K."/>
            <person name="Morin E."/>
            <person name="Salamov A."/>
            <person name="Lipzen A."/>
            <person name="Mereny Z."/>
            <person name="Hegedus B."/>
            <person name="Baldrian P."/>
            <person name="Stursova M."/>
            <person name="Weitz H."/>
            <person name="Taylor A."/>
            <person name="Grigoriev I.V."/>
            <person name="Nagy L.G."/>
            <person name="Martin F."/>
            <person name="Kauserud H."/>
        </authorList>
    </citation>
    <scope>NUCLEOTIDE SEQUENCE</scope>
    <source>
        <strain evidence="2">CBHHK182m</strain>
    </source>
</reference>
<evidence type="ECO:0000256" key="1">
    <source>
        <dbReference type="SAM" id="MobiDB-lite"/>
    </source>
</evidence>
<protein>
    <submittedName>
        <fullName evidence="2">Uncharacterized protein</fullName>
    </submittedName>
</protein>
<feature type="compositionally biased region" description="Acidic residues" evidence="1">
    <location>
        <begin position="93"/>
        <end position="103"/>
    </location>
</feature>
<feature type="compositionally biased region" description="Low complexity" evidence="1">
    <location>
        <begin position="43"/>
        <end position="56"/>
    </location>
</feature>
<proteinExistence type="predicted"/>
<dbReference type="Proteomes" id="UP001215598">
    <property type="component" value="Unassembled WGS sequence"/>
</dbReference>
<sequence length="181" mass="20744">MAKSKKKICRCKRSCHKLLAKSTRRKHFKEQKFQFYDSDPESESIPSVSDSESMPSAEHEDLSAHSLNSASVSENCSQLNPNYPEDGSRLDLDSEISSDDSMDIDPPHPSAFSPFFHSDLDSDTDDRSGDDELISFDEVEDKDVPKSLVDMKRELDEMIHVDEERELWEVRELFMIPLARN</sequence>
<feature type="compositionally biased region" description="Acidic residues" evidence="1">
    <location>
        <begin position="121"/>
        <end position="135"/>
    </location>
</feature>
<feature type="region of interest" description="Disordered" evidence="1">
    <location>
        <begin position="30"/>
        <end position="135"/>
    </location>
</feature>
<comment type="caution">
    <text evidence="2">The sequence shown here is derived from an EMBL/GenBank/DDBJ whole genome shotgun (WGS) entry which is preliminary data.</text>
</comment>
<feature type="compositionally biased region" description="Polar residues" evidence="1">
    <location>
        <begin position="65"/>
        <end position="81"/>
    </location>
</feature>
<keyword evidence="3" id="KW-1185">Reference proteome</keyword>
<dbReference type="AlphaFoldDB" id="A0AAD7I3S0"/>
<evidence type="ECO:0000313" key="3">
    <source>
        <dbReference type="Proteomes" id="UP001215598"/>
    </source>
</evidence>
<evidence type="ECO:0000313" key="2">
    <source>
        <dbReference type="EMBL" id="KAJ7733466.1"/>
    </source>
</evidence>
<name>A0AAD7I3S0_9AGAR</name>
<dbReference type="EMBL" id="JARKIB010000138">
    <property type="protein sequence ID" value="KAJ7733466.1"/>
    <property type="molecule type" value="Genomic_DNA"/>
</dbReference>
<organism evidence="2 3">
    <name type="scientific">Mycena metata</name>
    <dbReference type="NCBI Taxonomy" id="1033252"/>
    <lineage>
        <taxon>Eukaryota</taxon>
        <taxon>Fungi</taxon>
        <taxon>Dikarya</taxon>
        <taxon>Basidiomycota</taxon>
        <taxon>Agaricomycotina</taxon>
        <taxon>Agaricomycetes</taxon>
        <taxon>Agaricomycetidae</taxon>
        <taxon>Agaricales</taxon>
        <taxon>Marasmiineae</taxon>
        <taxon>Mycenaceae</taxon>
        <taxon>Mycena</taxon>
    </lineage>
</organism>
<accession>A0AAD7I3S0</accession>
<gene>
    <name evidence="2" type="ORF">B0H16DRAFT_1468059</name>
</gene>